<evidence type="ECO:0000259" key="4">
    <source>
        <dbReference type="Pfam" id="PF10073"/>
    </source>
</evidence>
<dbReference type="EMBL" id="CABFWF030000001">
    <property type="protein sequence ID" value="CAD7023271.1"/>
    <property type="molecule type" value="Genomic_DNA"/>
</dbReference>
<dbReference type="HAMAP" id="MF_00797">
    <property type="entry name" value="UPF0335"/>
    <property type="match status" value="1"/>
</dbReference>
<feature type="compositionally biased region" description="Basic and acidic residues" evidence="3">
    <location>
        <begin position="90"/>
        <end position="108"/>
    </location>
</feature>
<evidence type="ECO:0000313" key="6">
    <source>
        <dbReference type="Proteomes" id="UP000606921"/>
    </source>
</evidence>
<evidence type="ECO:0000256" key="1">
    <source>
        <dbReference type="HAMAP-Rule" id="MF_00797"/>
    </source>
</evidence>
<dbReference type="InterPro" id="IPR018753">
    <property type="entry name" value="GapR-like"/>
</dbReference>
<reference evidence="5 6" key="1">
    <citation type="submission" date="2020-11" db="EMBL/GenBank/DDBJ databases">
        <authorList>
            <person name="Lassalle F."/>
        </authorList>
    </citation>
    <scope>NUCLEOTIDE SEQUENCE [LARGE SCALE GENOMIC DNA]</scope>
    <source>
        <strain evidence="5 6">JC140</strain>
    </source>
</reference>
<dbReference type="NCBIfam" id="NF010247">
    <property type="entry name" value="PRK13694.1"/>
    <property type="match status" value="1"/>
</dbReference>
<keyword evidence="2" id="KW-0175">Coiled coil</keyword>
<gene>
    <name evidence="5" type="ORF">REJC140_00150</name>
</gene>
<keyword evidence="6" id="KW-1185">Reference proteome</keyword>
<comment type="similarity">
    <text evidence="1">Belongs to the UPF0335 family.</text>
</comment>
<evidence type="ECO:0000313" key="5">
    <source>
        <dbReference type="EMBL" id="CAD7023271.1"/>
    </source>
</evidence>
<name>A0ABN7JDA5_9HYPH</name>
<dbReference type="InterPro" id="IPR046367">
    <property type="entry name" value="GapR-like_DNA-bd"/>
</dbReference>
<organism evidence="5 6">
    <name type="scientific">Pseudorhizobium endolithicum</name>
    <dbReference type="NCBI Taxonomy" id="1191678"/>
    <lineage>
        <taxon>Bacteria</taxon>
        <taxon>Pseudomonadati</taxon>
        <taxon>Pseudomonadota</taxon>
        <taxon>Alphaproteobacteria</taxon>
        <taxon>Hyphomicrobiales</taxon>
        <taxon>Rhizobiaceae</taxon>
        <taxon>Rhizobium/Agrobacterium group</taxon>
        <taxon>Pseudorhizobium</taxon>
    </lineage>
</organism>
<protein>
    <recommendedName>
        <fullName evidence="1">UPF0335 protein REJC140_00150</fullName>
    </recommendedName>
</protein>
<sequence>MSDVHGVARDQLRAFIERIERLEEEKKTIADDIKDVYGEAKSMGFDPKILKKVVALRKKDDQERMEEEAVLATYLGALGMIPQFEMFEPEEVKPSREDRRRQRTTDAMDDHKALVDEMADAGLISEEARHENKALADAVSTQFGNGPSMALQSPRQAAEAVSERTAITDATVAPALVEADKAEAVAGGLGQPEVIPALTVQHHGVNVDGPERAGVTAGETATNSPIAPASQGEAEAPSAARVSLDEASCAAANTGGDHVESEPSAATHQAGALVELAPAIPGYLTYEDFPPVPMKRTSLAHCFPELSTKEYDALGTSVAFEGVLEPIVRRGNILLDGWSRYNIARNLGIQYPVIEYGGDDELLDVIRWQLAARNFTPAQSKKIAVELAKEVPHRASEIMAAFEIEEEFA</sequence>
<evidence type="ECO:0000256" key="2">
    <source>
        <dbReference type="SAM" id="Coils"/>
    </source>
</evidence>
<dbReference type="Proteomes" id="UP000606921">
    <property type="component" value="Unassembled WGS sequence"/>
</dbReference>
<proteinExistence type="inferred from homology"/>
<feature type="coiled-coil region" evidence="2">
    <location>
        <begin position="5"/>
        <end position="39"/>
    </location>
</feature>
<feature type="region of interest" description="Disordered" evidence="3">
    <location>
        <begin position="89"/>
        <end position="108"/>
    </location>
</feature>
<feature type="domain" description="GapR-like DNA-binding" evidence="4">
    <location>
        <begin position="8"/>
        <end position="79"/>
    </location>
</feature>
<feature type="region of interest" description="Disordered" evidence="3">
    <location>
        <begin position="210"/>
        <end position="236"/>
    </location>
</feature>
<accession>A0ABN7JDA5</accession>
<comment type="caution">
    <text evidence="5">The sequence shown here is derived from an EMBL/GenBank/DDBJ whole genome shotgun (WGS) entry which is preliminary data.</text>
</comment>
<evidence type="ECO:0000256" key="3">
    <source>
        <dbReference type="SAM" id="MobiDB-lite"/>
    </source>
</evidence>
<dbReference type="Pfam" id="PF10073">
    <property type="entry name" value="GapR_DNA-bd"/>
    <property type="match status" value="1"/>
</dbReference>